<feature type="region of interest" description="Disordered" evidence="1">
    <location>
        <begin position="47"/>
        <end position="117"/>
    </location>
</feature>
<evidence type="ECO:0008006" key="4">
    <source>
        <dbReference type="Google" id="ProtNLM"/>
    </source>
</evidence>
<dbReference type="SUPFAM" id="SSF53474">
    <property type="entry name" value="alpha/beta-Hydrolases"/>
    <property type="match status" value="1"/>
</dbReference>
<keyword evidence="3" id="KW-1185">Reference proteome</keyword>
<proteinExistence type="predicted"/>
<dbReference type="STRING" id="1227499.C493_09670"/>
<accession>L9X4U1</accession>
<sequence>MPSACRGRDDESLTRLNRSNCVSAASGRAVATRVAVLVSHRLECRLPSPMSGRRVPTGALPSLGSEPDRGVSRTMTGTHPTDDGAQEERRTSGDGGGTETETGAKRGERSPGVSRRRVLQTTAATAVGGAGLAGATGTASASGFTGCDDWLEAPAEFPEIDLTSSNPSAMNFDDLEDADELVVHVHGWLGLETSTEQAYTLETSLEESDYDASVVAASWSADTLNYWGAESETETAGRRLASWLRADRIDLEETTVRLVGHSLGGRCCLEALASLGDEATVDSVALVGTAADDDSVCTDGEFAYGVSTGADAVYNYHSENDDSVCYGYDVQSLSSGLGCAGSDCEGGWTTDDSGSVPDNYTDVDVTDDVDDHCDYLKPEVGCVPRLVADFESESESDAE</sequence>
<evidence type="ECO:0000313" key="3">
    <source>
        <dbReference type="Proteomes" id="UP000011602"/>
    </source>
</evidence>
<feature type="compositionally biased region" description="Basic and acidic residues" evidence="1">
    <location>
        <begin position="80"/>
        <end position="92"/>
    </location>
</feature>
<dbReference type="Proteomes" id="UP000011602">
    <property type="component" value="Unassembled WGS sequence"/>
</dbReference>
<dbReference type="Gene3D" id="3.40.50.1820">
    <property type="entry name" value="alpha/beta hydrolase"/>
    <property type="match status" value="1"/>
</dbReference>
<comment type="caution">
    <text evidence="2">The sequence shown here is derived from an EMBL/GenBank/DDBJ whole genome shotgun (WGS) entry which is preliminary data.</text>
</comment>
<name>L9X4U1_9EURY</name>
<evidence type="ECO:0000313" key="2">
    <source>
        <dbReference type="EMBL" id="ELY56632.1"/>
    </source>
</evidence>
<reference evidence="2 3" key="1">
    <citation type="journal article" date="2014" name="PLoS Genet.">
        <title>Phylogenetically driven sequencing of extremely halophilic archaea reveals strategies for static and dynamic osmo-response.</title>
        <authorList>
            <person name="Becker E.A."/>
            <person name="Seitzer P.M."/>
            <person name="Tritt A."/>
            <person name="Larsen D."/>
            <person name="Krusor M."/>
            <person name="Yao A.I."/>
            <person name="Wu D."/>
            <person name="Madern D."/>
            <person name="Eisen J.A."/>
            <person name="Darling A.E."/>
            <person name="Facciotti M.T."/>
        </authorList>
    </citation>
    <scope>NUCLEOTIDE SEQUENCE [LARGE SCALE GENOMIC DNA]</scope>
    <source>
        <strain evidence="2 3">JCM 12255</strain>
    </source>
</reference>
<dbReference type="eggNOG" id="arCOG07550">
    <property type="taxonomic scope" value="Archaea"/>
</dbReference>
<dbReference type="EMBL" id="AOHZ01000044">
    <property type="protein sequence ID" value="ELY56632.1"/>
    <property type="molecule type" value="Genomic_DNA"/>
</dbReference>
<organism evidence="2 3">
    <name type="scientific">Natronolimnohabitans innermongolicus JCM 12255</name>
    <dbReference type="NCBI Taxonomy" id="1227499"/>
    <lineage>
        <taxon>Archaea</taxon>
        <taxon>Methanobacteriati</taxon>
        <taxon>Methanobacteriota</taxon>
        <taxon>Stenosarchaea group</taxon>
        <taxon>Halobacteria</taxon>
        <taxon>Halobacteriales</taxon>
        <taxon>Natrialbaceae</taxon>
        <taxon>Natronolimnohabitans</taxon>
    </lineage>
</organism>
<dbReference type="AlphaFoldDB" id="L9X4U1"/>
<dbReference type="PATRIC" id="fig|1227499.3.peg.1957"/>
<evidence type="ECO:0000256" key="1">
    <source>
        <dbReference type="SAM" id="MobiDB-lite"/>
    </source>
</evidence>
<gene>
    <name evidence="2" type="ORF">C493_09670</name>
</gene>
<dbReference type="InterPro" id="IPR029058">
    <property type="entry name" value="AB_hydrolase_fold"/>
</dbReference>
<protein>
    <recommendedName>
        <fullName evidence="4">Alpha/beta hydrolase</fullName>
    </recommendedName>
</protein>